<gene>
    <name evidence="1" type="ORF">TIFTF001_019103</name>
</gene>
<comment type="caution">
    <text evidence="1">The sequence shown here is derived from an EMBL/GenBank/DDBJ whole genome shotgun (WGS) entry which is preliminary data.</text>
</comment>
<reference evidence="1" key="1">
    <citation type="submission" date="2023-07" db="EMBL/GenBank/DDBJ databases">
        <title>draft genome sequence of fig (Ficus carica).</title>
        <authorList>
            <person name="Takahashi T."/>
            <person name="Nishimura K."/>
        </authorList>
    </citation>
    <scope>NUCLEOTIDE SEQUENCE</scope>
</reference>
<sequence length="121" mass="14168">MSDYSSAPSRSAVFGVTDPVPLSVFGKEIREWKEGDEPSVRKTESVKMIDELNQKRLRELEEKETESRSAGLSYKEMRKSLLSLVELKLSFDDEKKKTNRRVRVSRSVRQARQLILLWHIW</sequence>
<organism evidence="1 2">
    <name type="scientific">Ficus carica</name>
    <name type="common">Common fig</name>
    <dbReference type="NCBI Taxonomy" id="3494"/>
    <lineage>
        <taxon>Eukaryota</taxon>
        <taxon>Viridiplantae</taxon>
        <taxon>Streptophyta</taxon>
        <taxon>Embryophyta</taxon>
        <taxon>Tracheophyta</taxon>
        <taxon>Spermatophyta</taxon>
        <taxon>Magnoliopsida</taxon>
        <taxon>eudicotyledons</taxon>
        <taxon>Gunneridae</taxon>
        <taxon>Pentapetalae</taxon>
        <taxon>rosids</taxon>
        <taxon>fabids</taxon>
        <taxon>Rosales</taxon>
        <taxon>Moraceae</taxon>
        <taxon>Ficeae</taxon>
        <taxon>Ficus</taxon>
    </lineage>
</organism>
<keyword evidence="2" id="KW-1185">Reference proteome</keyword>
<proteinExistence type="predicted"/>
<dbReference type="Gramene" id="FCD_00003136-RA">
    <property type="protein sequence ID" value="FCD_00003136-RA:cds"/>
    <property type="gene ID" value="FCD_00003136"/>
</dbReference>
<dbReference type="Proteomes" id="UP001187192">
    <property type="component" value="Unassembled WGS sequence"/>
</dbReference>
<evidence type="ECO:0000313" key="1">
    <source>
        <dbReference type="EMBL" id="GMN49927.1"/>
    </source>
</evidence>
<evidence type="ECO:0000313" key="2">
    <source>
        <dbReference type="Proteomes" id="UP001187192"/>
    </source>
</evidence>
<accession>A0AA88AFF7</accession>
<protein>
    <submittedName>
        <fullName evidence="1">Uncharacterized protein</fullName>
    </submittedName>
</protein>
<dbReference type="EMBL" id="BTGU01000032">
    <property type="protein sequence ID" value="GMN49927.1"/>
    <property type="molecule type" value="Genomic_DNA"/>
</dbReference>
<name>A0AA88AFF7_FICCA</name>
<dbReference type="AlphaFoldDB" id="A0AA88AFF7"/>